<dbReference type="PANTHER" id="PTHR34300:SF2">
    <property type="entry name" value="QUEUOSINE PRECURSOR TRANSPORTER-RELATED"/>
    <property type="match status" value="1"/>
</dbReference>
<dbReference type="OrthoDB" id="9805479at2"/>
<dbReference type="AlphaFoldDB" id="A0A2Z4XY54"/>
<dbReference type="PANTHER" id="PTHR34300">
    <property type="entry name" value="QUEUOSINE PRECURSOR TRANSPORTER-RELATED"/>
    <property type="match status" value="1"/>
</dbReference>
<gene>
    <name evidence="3" type="ORF">CDH04_04305</name>
    <name evidence="4" type="ORF">FZC43_04310</name>
</gene>
<feature type="transmembrane region" description="Helical" evidence="2">
    <location>
        <begin position="212"/>
        <end position="232"/>
    </location>
</feature>
<evidence type="ECO:0000313" key="6">
    <source>
        <dbReference type="Proteomes" id="UP000681131"/>
    </source>
</evidence>
<dbReference type="EMBL" id="CP021781">
    <property type="protein sequence ID" value="AXA33680.1"/>
    <property type="molecule type" value="Genomic_DNA"/>
</dbReference>
<sequence>MSNFELLIAYTLTNFVMMLLSYKYFGKKGISIFIVISVIAANIQVNKGVEYDILGFHFVATMGNVMFSGIFMANDLINEKHGKAEAQKMVLTSIFFGIGFMLLMFFATLFQSINQQEYNDVNHAMNLFFSLNGGAIKAIIIGNLVYLISQSFDVLIYSKLKSYNSDFKWLWFRNSGSTALSQIVDSFLITYGFVFAGIIPNEYALEMVFSTLIIKYIITAINAPLFYLLAAVKPRV</sequence>
<dbReference type="NCBIfam" id="TIGR00697">
    <property type="entry name" value="queuosine precursor transporter"/>
    <property type="match status" value="1"/>
</dbReference>
<feature type="transmembrane region" description="Helical" evidence="2">
    <location>
        <begin position="89"/>
        <end position="114"/>
    </location>
</feature>
<dbReference type="EMBL" id="CP043424">
    <property type="protein sequence ID" value="QIW11913.1"/>
    <property type="molecule type" value="Genomic_DNA"/>
</dbReference>
<evidence type="ECO:0000313" key="4">
    <source>
        <dbReference type="EMBL" id="QIW11913.1"/>
    </source>
</evidence>
<proteinExistence type="predicted"/>
<keyword evidence="2" id="KW-0812">Transmembrane</keyword>
<dbReference type="Proteomes" id="UP000251120">
    <property type="component" value="Chromosome"/>
</dbReference>
<reference evidence="4 6" key="2">
    <citation type="submission" date="2019-08" db="EMBL/GenBank/DDBJ databases">
        <title>Complete genome sequences of Francisella adeliensis (FSC1325 and FSC1326).</title>
        <authorList>
            <person name="Ohrman C."/>
            <person name="Uneklint I."/>
            <person name="Vallesi A."/>
            <person name="Karlsson L."/>
            <person name="Sjodin A."/>
        </authorList>
    </citation>
    <scope>NUCLEOTIDE SEQUENCE [LARGE SCALE GENOMIC DNA]</scope>
    <source>
        <strain evidence="4 6">FSC1325</strain>
    </source>
</reference>
<dbReference type="Pfam" id="PF02592">
    <property type="entry name" value="Vut_1"/>
    <property type="match status" value="1"/>
</dbReference>
<organism evidence="3 5">
    <name type="scientific">Francisella adeliensis</name>
    <dbReference type="NCBI Taxonomy" id="2007306"/>
    <lineage>
        <taxon>Bacteria</taxon>
        <taxon>Pseudomonadati</taxon>
        <taxon>Pseudomonadota</taxon>
        <taxon>Gammaproteobacteria</taxon>
        <taxon>Thiotrichales</taxon>
        <taxon>Francisellaceae</taxon>
        <taxon>Francisella</taxon>
    </lineage>
</organism>
<keyword evidence="2" id="KW-0472">Membrane</keyword>
<dbReference type="InterPro" id="IPR003744">
    <property type="entry name" value="YhhQ"/>
</dbReference>
<accession>A0A2Z4XY54</accession>
<dbReference type="RefSeq" id="WP_112869853.1">
    <property type="nucleotide sequence ID" value="NZ_CP021781.1"/>
</dbReference>
<dbReference type="Proteomes" id="UP000681131">
    <property type="component" value="Chromosome"/>
</dbReference>
<keyword evidence="6" id="KW-1185">Reference proteome</keyword>
<feature type="transmembrane region" description="Helical" evidence="2">
    <location>
        <begin position="6"/>
        <end position="22"/>
    </location>
</feature>
<feature type="transmembrane region" description="Helical" evidence="2">
    <location>
        <begin position="57"/>
        <end position="77"/>
    </location>
</feature>
<evidence type="ECO:0000313" key="3">
    <source>
        <dbReference type="EMBL" id="AXA33680.1"/>
    </source>
</evidence>
<evidence type="ECO:0000256" key="2">
    <source>
        <dbReference type="SAM" id="Phobius"/>
    </source>
</evidence>
<evidence type="ECO:0000256" key="1">
    <source>
        <dbReference type="NCBIfam" id="TIGR00697"/>
    </source>
</evidence>
<evidence type="ECO:0000313" key="5">
    <source>
        <dbReference type="Proteomes" id="UP000251120"/>
    </source>
</evidence>
<feature type="transmembrane region" description="Helical" evidence="2">
    <location>
        <begin position="179"/>
        <end position="200"/>
    </location>
</feature>
<name>A0A2Z4XY54_9GAMM</name>
<reference evidence="3 5" key="1">
    <citation type="submission" date="2017-06" db="EMBL/GenBank/DDBJ databases">
        <title>Complete genome of Francisella adeliensis.</title>
        <authorList>
            <person name="Vallesi A."/>
            <person name="Sjodin A."/>
        </authorList>
    </citation>
    <scope>NUCLEOTIDE SEQUENCE [LARGE SCALE GENOMIC DNA]</scope>
    <source>
        <strain evidence="3 5">FDC440</strain>
    </source>
</reference>
<feature type="transmembrane region" description="Helical" evidence="2">
    <location>
        <begin position="29"/>
        <end position="45"/>
    </location>
</feature>
<keyword evidence="2" id="KW-1133">Transmembrane helix</keyword>
<protein>
    <recommendedName>
        <fullName evidence="1">Queuosine precursor transporter</fullName>
    </recommendedName>
</protein>
<dbReference type="KEGG" id="fad:CDH04_04305"/>
<feature type="transmembrane region" description="Helical" evidence="2">
    <location>
        <begin position="134"/>
        <end position="158"/>
    </location>
</feature>